<name>A0A5J9VUZ1_9POAL</name>
<protein>
    <submittedName>
        <fullName evidence="1">Uncharacterized protein</fullName>
    </submittedName>
</protein>
<evidence type="ECO:0000313" key="2">
    <source>
        <dbReference type="Proteomes" id="UP000324897"/>
    </source>
</evidence>
<sequence>MAAAAARGAGTEAAAKEIDKKVELMKEVRAHEVAISELNSLPPSRGNKAIVERNLLPNDADASLTLIELVCLGLQQPVYQKAGNIFFRKSIQSVVTAEQKQLDLAKARLNKLDQA</sequence>
<dbReference type="Gramene" id="TVU39573">
    <property type="protein sequence ID" value="TVU39573"/>
    <property type="gene ID" value="EJB05_12999"/>
</dbReference>
<gene>
    <name evidence="1" type="ORF">EJB05_12999</name>
</gene>
<dbReference type="AlphaFoldDB" id="A0A5J9VUZ1"/>
<comment type="caution">
    <text evidence="1">The sequence shown here is derived from an EMBL/GenBank/DDBJ whole genome shotgun (WGS) entry which is preliminary data.</text>
</comment>
<dbReference type="EMBL" id="RWGY01000007">
    <property type="protein sequence ID" value="TVU39573.1"/>
    <property type="molecule type" value="Genomic_DNA"/>
</dbReference>
<reference evidence="1 2" key="1">
    <citation type="journal article" date="2019" name="Sci. Rep.">
        <title>A high-quality genome of Eragrostis curvula grass provides insights into Poaceae evolution and supports new strategies to enhance forage quality.</title>
        <authorList>
            <person name="Carballo J."/>
            <person name="Santos B.A.C.M."/>
            <person name="Zappacosta D."/>
            <person name="Garbus I."/>
            <person name="Selva J.P."/>
            <person name="Gallo C.A."/>
            <person name="Diaz A."/>
            <person name="Albertini E."/>
            <person name="Caccamo M."/>
            <person name="Echenique V."/>
        </authorList>
    </citation>
    <scope>NUCLEOTIDE SEQUENCE [LARGE SCALE GENOMIC DNA]</scope>
    <source>
        <strain evidence="2">cv. Victoria</strain>
        <tissue evidence="1">Leaf</tissue>
    </source>
</reference>
<proteinExistence type="predicted"/>
<organism evidence="1 2">
    <name type="scientific">Eragrostis curvula</name>
    <name type="common">weeping love grass</name>
    <dbReference type="NCBI Taxonomy" id="38414"/>
    <lineage>
        <taxon>Eukaryota</taxon>
        <taxon>Viridiplantae</taxon>
        <taxon>Streptophyta</taxon>
        <taxon>Embryophyta</taxon>
        <taxon>Tracheophyta</taxon>
        <taxon>Spermatophyta</taxon>
        <taxon>Magnoliopsida</taxon>
        <taxon>Liliopsida</taxon>
        <taxon>Poales</taxon>
        <taxon>Poaceae</taxon>
        <taxon>PACMAD clade</taxon>
        <taxon>Chloridoideae</taxon>
        <taxon>Eragrostideae</taxon>
        <taxon>Eragrostidinae</taxon>
        <taxon>Eragrostis</taxon>
    </lineage>
</organism>
<feature type="non-terminal residue" evidence="1">
    <location>
        <position position="1"/>
    </location>
</feature>
<evidence type="ECO:0000313" key="1">
    <source>
        <dbReference type="EMBL" id="TVU39573.1"/>
    </source>
</evidence>
<accession>A0A5J9VUZ1</accession>
<dbReference type="OrthoDB" id="1894836at2759"/>
<keyword evidence="2" id="KW-1185">Reference proteome</keyword>
<dbReference type="Proteomes" id="UP000324897">
    <property type="component" value="Chromosome 4"/>
</dbReference>